<keyword evidence="6" id="KW-1185">Reference proteome</keyword>
<evidence type="ECO:0000256" key="1">
    <source>
        <dbReference type="ARBA" id="ARBA00023015"/>
    </source>
</evidence>
<dbReference type="InterPro" id="IPR028082">
    <property type="entry name" value="Peripla_BP_I"/>
</dbReference>
<dbReference type="PANTHER" id="PTHR30146">
    <property type="entry name" value="LACI-RELATED TRANSCRIPTIONAL REPRESSOR"/>
    <property type="match status" value="1"/>
</dbReference>
<name>A0ABV2QC87_9BURK</name>
<dbReference type="Gene3D" id="1.10.260.40">
    <property type="entry name" value="lambda repressor-like DNA-binding domains"/>
    <property type="match status" value="1"/>
</dbReference>
<sequence length="339" mass="36794">MEKPRRGRGRTTTMDDVARLAGVSIMTVSNVFQKPGKVHHLTRERVRQAALSLNYVPNRAASELASGRSNAIAAIVPFIRNSSFSRTIEGLEERAWQHGFELLLAVADSADRETRAIRNLIGRRPDGIVLTGAEHNDEAIEVLLESGIPVVETWTVEGSRFEMTVGNSLYQAAFDVTERLLERGYRRIGFIGHDAPVSRRFSERQRGFEAALSKAGVTAAGMCHVSTGSGFSGGSAALESLTSQADDLQAVLCVTDVVAAGVMFECMRRGWDIPAKLAVAGYGDFEIASQIPPGLTTIKTRGYEIGARAADLLVEHIHHGQVVQPHVDVGYDIIERGSI</sequence>
<dbReference type="CDD" id="cd01575">
    <property type="entry name" value="PBP1_GntR"/>
    <property type="match status" value="1"/>
</dbReference>
<dbReference type="SUPFAM" id="SSF47413">
    <property type="entry name" value="lambda repressor-like DNA-binding domains"/>
    <property type="match status" value="1"/>
</dbReference>
<evidence type="ECO:0000313" key="6">
    <source>
        <dbReference type="Proteomes" id="UP001549320"/>
    </source>
</evidence>
<dbReference type="Pfam" id="PF00356">
    <property type="entry name" value="LacI"/>
    <property type="match status" value="1"/>
</dbReference>
<protein>
    <submittedName>
        <fullName evidence="5">LacI family gluconate utilization system Gnt-I transcriptional repressor</fullName>
    </submittedName>
</protein>
<dbReference type="Proteomes" id="UP001549320">
    <property type="component" value="Unassembled WGS sequence"/>
</dbReference>
<reference evidence="5 6" key="1">
    <citation type="submission" date="2024-06" db="EMBL/GenBank/DDBJ databases">
        <title>Sorghum-associated microbial communities from plants grown in Nebraska, USA.</title>
        <authorList>
            <person name="Schachtman D."/>
        </authorList>
    </citation>
    <scope>NUCLEOTIDE SEQUENCE [LARGE SCALE GENOMIC DNA]</scope>
    <source>
        <strain evidence="5 6">2709</strain>
    </source>
</reference>
<dbReference type="EMBL" id="JBEPSH010000007">
    <property type="protein sequence ID" value="MET4578656.1"/>
    <property type="molecule type" value="Genomic_DNA"/>
</dbReference>
<comment type="caution">
    <text evidence="5">The sequence shown here is derived from an EMBL/GenBank/DDBJ whole genome shotgun (WGS) entry which is preliminary data.</text>
</comment>
<dbReference type="InterPro" id="IPR010982">
    <property type="entry name" value="Lambda_DNA-bd_dom_sf"/>
</dbReference>
<dbReference type="PANTHER" id="PTHR30146:SF33">
    <property type="entry name" value="TRANSCRIPTIONAL REGULATOR"/>
    <property type="match status" value="1"/>
</dbReference>
<keyword evidence="2" id="KW-0238">DNA-binding</keyword>
<organism evidence="5 6">
    <name type="scientific">Ottowia thiooxydans</name>
    <dbReference type="NCBI Taxonomy" id="219182"/>
    <lineage>
        <taxon>Bacteria</taxon>
        <taxon>Pseudomonadati</taxon>
        <taxon>Pseudomonadota</taxon>
        <taxon>Betaproteobacteria</taxon>
        <taxon>Burkholderiales</taxon>
        <taxon>Comamonadaceae</taxon>
        <taxon>Ottowia</taxon>
    </lineage>
</organism>
<evidence type="ECO:0000313" key="5">
    <source>
        <dbReference type="EMBL" id="MET4578656.1"/>
    </source>
</evidence>
<evidence type="ECO:0000256" key="2">
    <source>
        <dbReference type="ARBA" id="ARBA00023125"/>
    </source>
</evidence>
<dbReference type="Pfam" id="PF13377">
    <property type="entry name" value="Peripla_BP_3"/>
    <property type="match status" value="1"/>
</dbReference>
<dbReference type="InterPro" id="IPR046335">
    <property type="entry name" value="LacI/GalR-like_sensor"/>
</dbReference>
<evidence type="ECO:0000256" key="3">
    <source>
        <dbReference type="ARBA" id="ARBA00023163"/>
    </source>
</evidence>
<dbReference type="SMART" id="SM00354">
    <property type="entry name" value="HTH_LACI"/>
    <property type="match status" value="1"/>
</dbReference>
<dbReference type="SUPFAM" id="SSF53822">
    <property type="entry name" value="Periplasmic binding protein-like I"/>
    <property type="match status" value="1"/>
</dbReference>
<dbReference type="InterPro" id="IPR000843">
    <property type="entry name" value="HTH_LacI"/>
</dbReference>
<keyword evidence="3" id="KW-0804">Transcription</keyword>
<feature type="domain" description="HTH lacI-type" evidence="4">
    <location>
        <begin position="12"/>
        <end position="66"/>
    </location>
</feature>
<dbReference type="CDD" id="cd01392">
    <property type="entry name" value="HTH_LacI"/>
    <property type="match status" value="1"/>
</dbReference>
<evidence type="ECO:0000259" key="4">
    <source>
        <dbReference type="PROSITE" id="PS50932"/>
    </source>
</evidence>
<accession>A0ABV2QC87</accession>
<proteinExistence type="predicted"/>
<keyword evidence="1" id="KW-0805">Transcription regulation</keyword>
<gene>
    <name evidence="5" type="ORF">ABIE13_003772</name>
</gene>
<dbReference type="Gene3D" id="3.40.50.2300">
    <property type="match status" value="2"/>
</dbReference>
<dbReference type="RefSeq" id="WP_354446073.1">
    <property type="nucleotide sequence ID" value="NZ_JBEPSH010000007.1"/>
</dbReference>
<dbReference type="PROSITE" id="PS50932">
    <property type="entry name" value="HTH_LACI_2"/>
    <property type="match status" value="1"/>
</dbReference>